<reference evidence="3" key="1">
    <citation type="submission" date="2016-04" db="EMBL/GenBank/DDBJ databases">
        <title>Cephalotus genome sequencing.</title>
        <authorList>
            <person name="Fukushima K."/>
            <person name="Hasebe M."/>
            <person name="Fang X."/>
        </authorList>
    </citation>
    <scope>NUCLEOTIDE SEQUENCE [LARGE SCALE GENOMIC DNA]</scope>
    <source>
        <strain evidence="3">cv. St1</strain>
    </source>
</reference>
<keyword evidence="1" id="KW-1133">Transmembrane helix</keyword>
<comment type="caution">
    <text evidence="2">The sequence shown here is derived from an EMBL/GenBank/DDBJ whole genome shotgun (WGS) entry which is preliminary data.</text>
</comment>
<proteinExistence type="predicted"/>
<protein>
    <submittedName>
        <fullName evidence="2">Uncharacterized protein</fullName>
    </submittedName>
</protein>
<keyword evidence="1" id="KW-0812">Transmembrane</keyword>
<sequence>AIDNKLYILLNIIKNKFTYYNIWQLLAGLISHTYLVFRLLAHALQILLFSSAPFITVTIKLSFKKMLGEIVQLLGGPQPAYFVELGEDGITSTVKLHLRYRHSQQFVIKKSSVVYYDILKPEDRSSYKAFGVIRDVLGFQAVDFTTTFALTYKDGYNCMCDLYEAMVVDDTELVCVNETLRSLYDDTATKVDKLAKKIQLLS</sequence>
<keyword evidence="1" id="KW-0472">Membrane</keyword>
<dbReference type="AlphaFoldDB" id="A0A1Q3ANZ4"/>
<dbReference type="InParanoid" id="A0A1Q3ANZ4"/>
<dbReference type="Proteomes" id="UP000187406">
    <property type="component" value="Unassembled WGS sequence"/>
</dbReference>
<evidence type="ECO:0000256" key="1">
    <source>
        <dbReference type="SAM" id="Phobius"/>
    </source>
</evidence>
<dbReference type="EMBL" id="BDDD01000033">
    <property type="protein sequence ID" value="GAV57486.1"/>
    <property type="molecule type" value="Genomic_DNA"/>
</dbReference>
<keyword evidence="3" id="KW-1185">Reference proteome</keyword>
<feature type="non-terminal residue" evidence="2">
    <location>
        <position position="1"/>
    </location>
</feature>
<accession>A0A1Q3ANZ4</accession>
<organism evidence="2 3">
    <name type="scientific">Cephalotus follicularis</name>
    <name type="common">Albany pitcher plant</name>
    <dbReference type="NCBI Taxonomy" id="3775"/>
    <lineage>
        <taxon>Eukaryota</taxon>
        <taxon>Viridiplantae</taxon>
        <taxon>Streptophyta</taxon>
        <taxon>Embryophyta</taxon>
        <taxon>Tracheophyta</taxon>
        <taxon>Spermatophyta</taxon>
        <taxon>Magnoliopsida</taxon>
        <taxon>eudicotyledons</taxon>
        <taxon>Gunneridae</taxon>
        <taxon>Pentapetalae</taxon>
        <taxon>rosids</taxon>
        <taxon>fabids</taxon>
        <taxon>Oxalidales</taxon>
        <taxon>Cephalotaceae</taxon>
        <taxon>Cephalotus</taxon>
    </lineage>
</organism>
<feature type="transmembrane region" description="Helical" evidence="1">
    <location>
        <begin position="20"/>
        <end position="37"/>
    </location>
</feature>
<gene>
    <name evidence="2" type="ORF">CFOL_v3_01023</name>
</gene>
<evidence type="ECO:0000313" key="3">
    <source>
        <dbReference type="Proteomes" id="UP000187406"/>
    </source>
</evidence>
<evidence type="ECO:0000313" key="2">
    <source>
        <dbReference type="EMBL" id="GAV57486.1"/>
    </source>
</evidence>
<name>A0A1Q3ANZ4_CEPFO</name>